<comment type="subcellular location">
    <subcellularLocation>
        <location evidence="1">Membrane</location>
        <topology evidence="1">Multi-pass membrane protein</topology>
    </subcellularLocation>
</comment>
<keyword evidence="5 9" id="KW-1133">Transmembrane helix</keyword>
<dbReference type="GO" id="GO:0004984">
    <property type="term" value="F:olfactory receptor activity"/>
    <property type="evidence" value="ECO:0007669"/>
    <property type="project" value="InterPro"/>
</dbReference>
<proteinExistence type="predicted"/>
<dbReference type="EMBL" id="LBMM01003147">
    <property type="protein sequence ID" value="KMQ93896.1"/>
    <property type="molecule type" value="Genomic_DNA"/>
</dbReference>
<evidence type="ECO:0000256" key="2">
    <source>
        <dbReference type="ARBA" id="ARBA00022606"/>
    </source>
</evidence>
<dbReference type="GO" id="GO:0005549">
    <property type="term" value="F:odorant binding"/>
    <property type="evidence" value="ECO:0007669"/>
    <property type="project" value="InterPro"/>
</dbReference>
<sequence length="286" mass="32514">MISDESFASAIRANVALLRLSGVVSYKNGNIRRTNSQNVLGAIAYGCLFAYAFLYTYEFALHTVYLDTWTESFAMILSLVGGQTRFTLVLLFRGRFQRLLRICEELWTSLNASEKRCVRDYVKATRRLTYYYLFGCAFTILFYAVASLFMGRHDGSSNATNTRTLPYVCPVQVHRTPYYEIMYALQLSSMINVGLTCAAADTLGPVLILTVCGHFKVLGSRISSLGVHRRDRSYRESTCSTSAESLEMMHRGVSRNCARSDLEACVHYHQTILEYVEEGRFCYNKY</sequence>
<evidence type="ECO:0000256" key="9">
    <source>
        <dbReference type="SAM" id="Phobius"/>
    </source>
</evidence>
<evidence type="ECO:0000256" key="6">
    <source>
        <dbReference type="ARBA" id="ARBA00023136"/>
    </source>
</evidence>
<gene>
    <name evidence="10" type="ORF">RF55_5973</name>
</gene>
<dbReference type="GO" id="GO:0007165">
    <property type="term" value="P:signal transduction"/>
    <property type="evidence" value="ECO:0007669"/>
    <property type="project" value="UniProtKB-KW"/>
</dbReference>
<dbReference type="Pfam" id="PF02949">
    <property type="entry name" value="7tm_6"/>
    <property type="match status" value="1"/>
</dbReference>
<evidence type="ECO:0000256" key="8">
    <source>
        <dbReference type="ARBA" id="ARBA00023224"/>
    </source>
</evidence>
<accession>A0A0J7KUC5</accession>
<name>A0A0J7KUC5_LASNI</name>
<keyword evidence="11" id="KW-1185">Reference proteome</keyword>
<reference evidence="10 11" key="1">
    <citation type="submission" date="2015-04" db="EMBL/GenBank/DDBJ databases">
        <title>Lasius niger genome sequencing.</title>
        <authorList>
            <person name="Konorov E.A."/>
            <person name="Nikitin M.A."/>
            <person name="Kirill M.V."/>
            <person name="Chang P."/>
        </authorList>
    </citation>
    <scope>NUCLEOTIDE SEQUENCE [LARGE SCALE GENOMIC DNA]</scope>
    <source>
        <tissue evidence="10">Whole</tissue>
    </source>
</reference>
<dbReference type="PANTHER" id="PTHR21137:SF42">
    <property type="entry name" value="ODORANT RECEPTOR 83A"/>
    <property type="match status" value="1"/>
</dbReference>
<evidence type="ECO:0000256" key="4">
    <source>
        <dbReference type="ARBA" id="ARBA00022725"/>
    </source>
</evidence>
<feature type="transmembrane region" description="Helical" evidence="9">
    <location>
        <begin position="38"/>
        <end position="57"/>
    </location>
</feature>
<dbReference type="OrthoDB" id="8185860at2759"/>
<dbReference type="AlphaFoldDB" id="A0A0J7KUC5"/>
<keyword evidence="6 9" id="KW-0472">Membrane</keyword>
<dbReference type="GO" id="GO:0005886">
    <property type="term" value="C:plasma membrane"/>
    <property type="evidence" value="ECO:0007669"/>
    <property type="project" value="TreeGrafter"/>
</dbReference>
<evidence type="ECO:0000256" key="1">
    <source>
        <dbReference type="ARBA" id="ARBA00004141"/>
    </source>
</evidence>
<comment type="caution">
    <text evidence="10">The sequence shown here is derived from an EMBL/GenBank/DDBJ whole genome shotgun (WGS) entry which is preliminary data.</text>
</comment>
<feature type="transmembrane region" description="Helical" evidence="9">
    <location>
        <begin position="72"/>
        <end position="92"/>
    </location>
</feature>
<evidence type="ECO:0000313" key="10">
    <source>
        <dbReference type="EMBL" id="KMQ93896.1"/>
    </source>
</evidence>
<dbReference type="PaxDb" id="67767-A0A0J7KUC5"/>
<keyword evidence="8" id="KW-0807">Transducer</keyword>
<organism evidence="10 11">
    <name type="scientific">Lasius niger</name>
    <name type="common">Black garden ant</name>
    <dbReference type="NCBI Taxonomy" id="67767"/>
    <lineage>
        <taxon>Eukaryota</taxon>
        <taxon>Metazoa</taxon>
        <taxon>Ecdysozoa</taxon>
        <taxon>Arthropoda</taxon>
        <taxon>Hexapoda</taxon>
        <taxon>Insecta</taxon>
        <taxon>Pterygota</taxon>
        <taxon>Neoptera</taxon>
        <taxon>Endopterygota</taxon>
        <taxon>Hymenoptera</taxon>
        <taxon>Apocrita</taxon>
        <taxon>Aculeata</taxon>
        <taxon>Formicoidea</taxon>
        <taxon>Formicidae</taxon>
        <taxon>Formicinae</taxon>
        <taxon>Lasius</taxon>
        <taxon>Lasius</taxon>
    </lineage>
</organism>
<evidence type="ECO:0000256" key="3">
    <source>
        <dbReference type="ARBA" id="ARBA00022692"/>
    </source>
</evidence>
<keyword evidence="2" id="KW-0716">Sensory transduction</keyword>
<keyword evidence="4" id="KW-0552">Olfaction</keyword>
<keyword evidence="7 10" id="KW-0675">Receptor</keyword>
<keyword evidence="3 9" id="KW-0812">Transmembrane</keyword>
<protein>
    <submittedName>
        <fullName evidence="10">Odorant receptor 13a-like protein</fullName>
    </submittedName>
</protein>
<dbReference type="PANTHER" id="PTHR21137">
    <property type="entry name" value="ODORANT RECEPTOR"/>
    <property type="match status" value="1"/>
</dbReference>
<dbReference type="InterPro" id="IPR004117">
    <property type="entry name" value="7tm6_olfct_rcpt"/>
</dbReference>
<dbReference type="Proteomes" id="UP000036403">
    <property type="component" value="Unassembled WGS sequence"/>
</dbReference>
<evidence type="ECO:0000313" key="11">
    <source>
        <dbReference type="Proteomes" id="UP000036403"/>
    </source>
</evidence>
<evidence type="ECO:0000256" key="5">
    <source>
        <dbReference type="ARBA" id="ARBA00022989"/>
    </source>
</evidence>
<evidence type="ECO:0000256" key="7">
    <source>
        <dbReference type="ARBA" id="ARBA00023170"/>
    </source>
</evidence>
<feature type="transmembrane region" description="Helical" evidence="9">
    <location>
        <begin position="129"/>
        <end position="150"/>
    </location>
</feature>